<dbReference type="Gene3D" id="3.30.420.40">
    <property type="match status" value="1"/>
</dbReference>
<proteinExistence type="predicted"/>
<protein>
    <submittedName>
        <fullName evidence="2">Pilus assembly protein PilM</fullName>
    </submittedName>
</protein>
<dbReference type="Pfam" id="PF11104">
    <property type="entry name" value="PilM_2"/>
    <property type="match status" value="1"/>
</dbReference>
<dbReference type="InterPro" id="IPR005883">
    <property type="entry name" value="PilM"/>
</dbReference>
<sequence length="628" mass="69695">MHSTETSVDRIHRPAPKPSITEATAARPTAGRQLRAALRLPALRTRKPMVLGVEIGHTDIRIAKTARLADKRYQLIDYCRVPLQGRPARHDPLFRKQLQAALERIGANEGHCEIWSAIPSARVELRCLRVPKLKKRQLTNAVHWTFTTKVALNEQEELLDFDILGDITEEGVRKTEVLAFKAPKAEVAALKEAFEAIGYPLTGISIVPFAVQNLFRTGWLRHGQQDACTLFVGRDWSRIAIYNQNHLVLARGIKTGMRSMVEAIQTATTATPSDGASDNGTIAFPSETDAPPGPTTVPEGIAGPAAQQCFFDFLLGKDASAEDQQATSSLGHPPEAVFAMLRPALDRLVRQVERTFAHYSLHFQGGKVKRLLLSGRISANDMLIEHIAKQLDLPTEVMNPFAADPAFIGDAVVPEGRADRESYLPAIGLAVSHNSFTPNFLHTHKDKAAEDHSQRFNHRLLAGCLACLLALLMLFAWQERRISQKRETIARLDRQLLTYTPAAEKEIMLALFAQSRQRRQTMTQLVESYLPVAMLQELSRLTPPNVRLIDVTADLEPSAGQQTSNAARVTVDGLVFGAPGAFETALTSYLLTLRNSPIFSRPVVQNRRVEYYDGREVLRFQAVLEIEG</sequence>
<dbReference type="PANTHER" id="PTHR32432:SF3">
    <property type="entry name" value="ETHANOLAMINE UTILIZATION PROTEIN EUTJ"/>
    <property type="match status" value="1"/>
</dbReference>
<reference evidence="2" key="1">
    <citation type="submission" date="2022-04" db="EMBL/GenBank/DDBJ databases">
        <title>Desulfatitalea alkaliphila sp. nov., a novel anaerobic sulfate-reducing bacterium isolated from terrestrial mud volcano, Taman Peninsula, Russia.</title>
        <authorList>
            <person name="Khomyakova M.A."/>
            <person name="Merkel A.Y."/>
            <person name="Slobodkin A.I."/>
        </authorList>
    </citation>
    <scope>NUCLEOTIDE SEQUENCE</scope>
    <source>
        <strain evidence="2">M08but</strain>
    </source>
</reference>
<dbReference type="EMBL" id="JALJRB010000019">
    <property type="protein sequence ID" value="MCJ8501985.1"/>
    <property type="molecule type" value="Genomic_DNA"/>
</dbReference>
<dbReference type="RefSeq" id="WP_246911626.1">
    <property type="nucleotide sequence ID" value="NZ_JALJRB010000019.1"/>
</dbReference>
<evidence type="ECO:0000313" key="2">
    <source>
        <dbReference type="EMBL" id="MCJ8501985.1"/>
    </source>
</evidence>
<evidence type="ECO:0000313" key="3">
    <source>
        <dbReference type="Proteomes" id="UP001165427"/>
    </source>
</evidence>
<feature type="region of interest" description="Disordered" evidence="1">
    <location>
        <begin position="1"/>
        <end position="28"/>
    </location>
</feature>
<dbReference type="PANTHER" id="PTHR32432">
    <property type="entry name" value="CELL DIVISION PROTEIN FTSA-RELATED"/>
    <property type="match status" value="1"/>
</dbReference>
<organism evidence="2 3">
    <name type="scientific">Desulfatitalea alkaliphila</name>
    <dbReference type="NCBI Taxonomy" id="2929485"/>
    <lineage>
        <taxon>Bacteria</taxon>
        <taxon>Pseudomonadati</taxon>
        <taxon>Thermodesulfobacteriota</taxon>
        <taxon>Desulfobacteria</taxon>
        <taxon>Desulfobacterales</taxon>
        <taxon>Desulfosarcinaceae</taxon>
        <taxon>Desulfatitalea</taxon>
    </lineage>
</organism>
<name>A0AA41R6D2_9BACT</name>
<dbReference type="AlphaFoldDB" id="A0AA41R6D2"/>
<evidence type="ECO:0000256" key="1">
    <source>
        <dbReference type="SAM" id="MobiDB-lite"/>
    </source>
</evidence>
<keyword evidence="3" id="KW-1185">Reference proteome</keyword>
<accession>A0AA41R6D2</accession>
<dbReference type="Proteomes" id="UP001165427">
    <property type="component" value="Unassembled WGS sequence"/>
</dbReference>
<dbReference type="InterPro" id="IPR050696">
    <property type="entry name" value="FtsA/MreB"/>
</dbReference>
<comment type="caution">
    <text evidence="2">The sequence shown here is derived from an EMBL/GenBank/DDBJ whole genome shotgun (WGS) entry which is preliminary data.</text>
</comment>
<gene>
    <name evidence="2" type="primary">pilM</name>
    <name evidence="2" type="ORF">MRX98_15485</name>
</gene>